<protein>
    <submittedName>
        <fullName evidence="1">Hydrogenase maturation protease</fullName>
    </submittedName>
</protein>
<dbReference type="PANTHER" id="PTHR30302:SF5">
    <property type="entry name" value="SLR1876 PROTEIN"/>
    <property type="match status" value="1"/>
</dbReference>
<dbReference type="RefSeq" id="WP_330483112.1">
    <property type="nucleotide sequence ID" value="NZ_JAZBJZ010000023.1"/>
</dbReference>
<dbReference type="SUPFAM" id="SSF53163">
    <property type="entry name" value="HybD-like"/>
    <property type="match status" value="1"/>
</dbReference>
<sequence length="166" mass="18191">MITSNRGSILVIGYGNSLRSDDGAGCRVAEVVASWQLPYVRSLTVHQLAPELAEPLAEADLAIFIDAYIQPNKTKRKPTIQVQRISSKECQPINTALEIGHLADPRSLLCLAQQVYGKAPAAYSLLLPGVEWEFGEQVSALTRKSIDQAVDFLRTLCTRLVSSNPR</sequence>
<dbReference type="GO" id="GO:0008047">
    <property type="term" value="F:enzyme activator activity"/>
    <property type="evidence" value="ECO:0007669"/>
    <property type="project" value="InterPro"/>
</dbReference>
<dbReference type="NCBIfam" id="TIGR00072">
    <property type="entry name" value="hydrog_prot"/>
    <property type="match status" value="1"/>
</dbReference>
<gene>
    <name evidence="1" type="ORF">V2H45_07990</name>
</gene>
<proteinExistence type="predicted"/>
<dbReference type="PANTHER" id="PTHR30302">
    <property type="entry name" value="HYDROGENASE 1 MATURATION PROTEASE"/>
    <property type="match status" value="1"/>
</dbReference>
<evidence type="ECO:0000313" key="1">
    <source>
        <dbReference type="EMBL" id="MEE3716682.1"/>
    </source>
</evidence>
<dbReference type="AlphaFoldDB" id="A0AAW9PS75"/>
<organism evidence="1 2">
    <name type="scientific">Tumidithrix elongata BACA0141</name>
    <dbReference type="NCBI Taxonomy" id="2716417"/>
    <lineage>
        <taxon>Bacteria</taxon>
        <taxon>Bacillati</taxon>
        <taxon>Cyanobacteriota</taxon>
        <taxon>Cyanophyceae</taxon>
        <taxon>Pseudanabaenales</taxon>
        <taxon>Pseudanabaenaceae</taxon>
        <taxon>Tumidithrix</taxon>
        <taxon>Tumidithrix elongata</taxon>
    </lineage>
</organism>
<keyword evidence="2" id="KW-1185">Reference proteome</keyword>
<accession>A0AAW9PS75</accession>
<name>A0AAW9PS75_9CYAN</name>
<dbReference type="Gene3D" id="3.40.50.1450">
    <property type="entry name" value="HybD-like"/>
    <property type="match status" value="1"/>
</dbReference>
<dbReference type="InterPro" id="IPR000671">
    <property type="entry name" value="Peptidase_A31"/>
</dbReference>
<dbReference type="GO" id="GO:0016485">
    <property type="term" value="P:protein processing"/>
    <property type="evidence" value="ECO:0007669"/>
    <property type="project" value="TreeGrafter"/>
</dbReference>
<dbReference type="InterPro" id="IPR023430">
    <property type="entry name" value="Pept_HybD-like_dom_sf"/>
</dbReference>
<dbReference type="Proteomes" id="UP001333818">
    <property type="component" value="Unassembled WGS sequence"/>
</dbReference>
<dbReference type="GO" id="GO:0004175">
    <property type="term" value="F:endopeptidase activity"/>
    <property type="evidence" value="ECO:0007669"/>
    <property type="project" value="TreeGrafter"/>
</dbReference>
<dbReference type="CDD" id="cd06066">
    <property type="entry name" value="H2MP_NAD-link-bidir"/>
    <property type="match status" value="1"/>
</dbReference>
<keyword evidence="1" id="KW-0378">Hydrolase</keyword>
<reference evidence="1" key="1">
    <citation type="submission" date="2024-01" db="EMBL/GenBank/DDBJ databases">
        <title>Bank of Algae and Cyanobacteria of the Azores (BACA) strain genomes.</title>
        <authorList>
            <person name="Luz R."/>
            <person name="Cordeiro R."/>
            <person name="Fonseca A."/>
            <person name="Goncalves V."/>
        </authorList>
    </citation>
    <scope>NUCLEOTIDE SEQUENCE</scope>
    <source>
        <strain evidence="1">BACA0141</strain>
    </source>
</reference>
<dbReference type="EMBL" id="JAZBJZ010000023">
    <property type="protein sequence ID" value="MEE3716682.1"/>
    <property type="molecule type" value="Genomic_DNA"/>
</dbReference>
<comment type="caution">
    <text evidence="1">The sequence shown here is derived from an EMBL/GenBank/DDBJ whole genome shotgun (WGS) entry which is preliminary data.</text>
</comment>
<keyword evidence="1" id="KW-0645">Protease</keyword>
<evidence type="ECO:0000313" key="2">
    <source>
        <dbReference type="Proteomes" id="UP001333818"/>
    </source>
</evidence>